<feature type="transmembrane region" description="Helical" evidence="6">
    <location>
        <begin position="55"/>
        <end position="72"/>
    </location>
</feature>
<organism evidence="8 9">
    <name type="scientific">Clostridium saccharobutylicum</name>
    <dbReference type="NCBI Taxonomy" id="169679"/>
    <lineage>
        <taxon>Bacteria</taxon>
        <taxon>Bacillati</taxon>
        <taxon>Bacillota</taxon>
        <taxon>Clostridia</taxon>
        <taxon>Eubacteriales</taxon>
        <taxon>Clostridiaceae</taxon>
        <taxon>Clostridium</taxon>
    </lineage>
</organism>
<evidence type="ECO:0000259" key="7">
    <source>
        <dbReference type="Pfam" id="PF03600"/>
    </source>
</evidence>
<dbReference type="AlphaFoldDB" id="A0A1S8MYJ2"/>
<dbReference type="EMBL" id="LZYZ01000007">
    <property type="protein sequence ID" value="OOM09268.1"/>
    <property type="molecule type" value="Genomic_DNA"/>
</dbReference>
<dbReference type="GO" id="GO:0055085">
    <property type="term" value="P:transmembrane transport"/>
    <property type="evidence" value="ECO:0007669"/>
    <property type="project" value="InterPro"/>
</dbReference>
<dbReference type="InterPro" id="IPR051475">
    <property type="entry name" value="Diverse_Ion_Transporter"/>
</dbReference>
<keyword evidence="4 6" id="KW-1133">Transmembrane helix</keyword>
<keyword evidence="3 6" id="KW-0812">Transmembrane</keyword>
<feature type="transmembrane region" description="Helical" evidence="6">
    <location>
        <begin position="359"/>
        <end position="383"/>
    </location>
</feature>
<dbReference type="InterPro" id="IPR004680">
    <property type="entry name" value="Cit_transptr-like_dom"/>
</dbReference>
<dbReference type="Proteomes" id="UP000191154">
    <property type="component" value="Unassembled WGS sequence"/>
</dbReference>
<feature type="transmembrane region" description="Helical" evidence="6">
    <location>
        <begin position="285"/>
        <end position="304"/>
    </location>
</feature>
<evidence type="ECO:0000256" key="4">
    <source>
        <dbReference type="ARBA" id="ARBA00022989"/>
    </source>
</evidence>
<comment type="caution">
    <text evidence="8">The sequence shown here is derived from an EMBL/GenBank/DDBJ whole genome shotgun (WGS) entry which is preliminary data.</text>
</comment>
<keyword evidence="5 6" id="KW-0472">Membrane</keyword>
<comment type="subcellular location">
    <subcellularLocation>
        <location evidence="1">Membrane</location>
        <topology evidence="1">Multi-pass membrane protein</topology>
    </subcellularLocation>
</comment>
<evidence type="ECO:0000256" key="1">
    <source>
        <dbReference type="ARBA" id="ARBA00004141"/>
    </source>
</evidence>
<sequence length="387" mass="43768">MNQLISAQAKSSNVISKEYLFSILRKEYLLIIAILLASITSCVSLPSASYINFKMLITLFNLMIVVAGLRELKVLDFIATSLLSKCKTSRNVSATLIFITFFAAMIMTNDVSLLTFIPITLIIAEKVNIKVMKTVMFQTLAANLGSSIMPMGNPHNIYIYNLYNINPIEFFKITLPLGIFGVIFLTFLIFNQKNEKLQFKLEKVEITNKNQLIFYALLMMVTLLSVFRVIDYQIAFIITVLTILMINKKLFMKVDYSLIITFIGFFIFIGNISHMTVVETFMKSILSGGLTTYFAGIISCQFISNVPTTILLSGFTNHYSELLIATNIGGLGTLIASMANTISYRLYVNQHKTETFKYLKVFSIYNFIGLTIFTIIMIVFNFMNISI</sequence>
<evidence type="ECO:0000256" key="3">
    <source>
        <dbReference type="ARBA" id="ARBA00022692"/>
    </source>
</evidence>
<name>A0A1S8MYJ2_CLOSA</name>
<reference evidence="8 9" key="1">
    <citation type="submission" date="2016-05" db="EMBL/GenBank/DDBJ databases">
        <title>Microbial solvent formation.</title>
        <authorList>
            <person name="Poehlein A."/>
            <person name="Montoya Solano J.D."/>
            <person name="Flitsch S."/>
            <person name="Krabben P."/>
            <person name="Duerre P."/>
            <person name="Daniel R."/>
        </authorList>
    </citation>
    <scope>NUCLEOTIDE SEQUENCE [LARGE SCALE GENOMIC DNA]</scope>
    <source>
        <strain evidence="8 9">L1-8</strain>
    </source>
</reference>
<dbReference type="PANTHER" id="PTHR43568:SF1">
    <property type="entry name" value="P PROTEIN"/>
    <property type="match status" value="1"/>
</dbReference>
<evidence type="ECO:0000313" key="8">
    <source>
        <dbReference type="EMBL" id="OOM09268.1"/>
    </source>
</evidence>
<feature type="transmembrane region" description="Helical" evidence="6">
    <location>
        <begin position="212"/>
        <end position="244"/>
    </location>
</feature>
<evidence type="ECO:0000256" key="5">
    <source>
        <dbReference type="ARBA" id="ARBA00023136"/>
    </source>
</evidence>
<feature type="transmembrane region" description="Helical" evidence="6">
    <location>
        <begin position="28"/>
        <end position="48"/>
    </location>
</feature>
<dbReference type="Pfam" id="PF03600">
    <property type="entry name" value="CitMHS"/>
    <property type="match status" value="1"/>
</dbReference>
<proteinExistence type="predicted"/>
<gene>
    <name evidence="8" type="primary">ybiR_2</name>
    <name evidence="8" type="ORF">CLOSAC_35490</name>
</gene>
<feature type="transmembrane region" description="Helical" evidence="6">
    <location>
        <begin position="173"/>
        <end position="191"/>
    </location>
</feature>
<feature type="transmembrane region" description="Helical" evidence="6">
    <location>
        <begin position="256"/>
        <end position="273"/>
    </location>
</feature>
<dbReference type="RefSeq" id="WP_077866591.1">
    <property type="nucleotide sequence ID" value="NZ_LZYZ01000007.1"/>
</dbReference>
<keyword evidence="2" id="KW-0813">Transport</keyword>
<dbReference type="GO" id="GO:0016020">
    <property type="term" value="C:membrane"/>
    <property type="evidence" value="ECO:0007669"/>
    <property type="project" value="UniProtKB-SubCell"/>
</dbReference>
<dbReference type="STRING" id="169679.CSACC_27660"/>
<feature type="domain" description="Citrate transporter-like" evidence="7">
    <location>
        <begin position="31"/>
        <end position="312"/>
    </location>
</feature>
<protein>
    <submittedName>
        <fullName evidence="8">Inner membrane protein YbiR</fullName>
    </submittedName>
</protein>
<evidence type="ECO:0000256" key="6">
    <source>
        <dbReference type="SAM" id="Phobius"/>
    </source>
</evidence>
<evidence type="ECO:0000313" key="9">
    <source>
        <dbReference type="Proteomes" id="UP000191154"/>
    </source>
</evidence>
<evidence type="ECO:0000256" key="2">
    <source>
        <dbReference type="ARBA" id="ARBA00022448"/>
    </source>
</evidence>
<feature type="transmembrane region" description="Helical" evidence="6">
    <location>
        <begin position="324"/>
        <end position="347"/>
    </location>
</feature>
<feature type="transmembrane region" description="Helical" evidence="6">
    <location>
        <begin position="92"/>
        <end position="123"/>
    </location>
</feature>
<dbReference type="PANTHER" id="PTHR43568">
    <property type="entry name" value="P PROTEIN"/>
    <property type="match status" value="1"/>
</dbReference>
<accession>A0A1S8MYJ2</accession>